<evidence type="ECO:0000256" key="3">
    <source>
        <dbReference type="ARBA" id="ARBA00012838"/>
    </source>
</evidence>
<sequence>LKEKMRKNWKNSPKFVRKVDKTKILPVVGETNILITSALPYVNNVPHLGNIIGCVLSADVFARYCRQKDFNCLFICGTDEYGTATETKALQENVAPKEICDKYFLIHKAIYEWFNIEFDNFGRTTTEHQTELTQEIFLNIFENGYTSIATLDQLFCGNCKRFLADRYVHGECPMCHFDDARGDQCDGCGKLINAVELINPRCQICNLAPIVKPSKHIFVRLDLLSDDVEKHLNNVINDKNSKWSTNAISIAKSWIKGGLEKRCITRDMKWGIPVPLPDFADKVFYVWFDAPIGYISITKELLGDKWVHWWKNPANVELYNFVGKDNVAFHSVMFPACLIATGNNFTLVNHLCATEHLNYENTKFSKSRGTGVFGDMAKETGIEADIWRFYLLYMRPETQDTTFAWNDFALKVNSELSNNLGNFINRALSFITSAFNGVVPNMKLSDDEIILINEIENDLIEYNALLSSVKLREGITKILAMSRRGNLYMQSMKPWTLIKGNEQQRLRAGTIVGVAANISYLLAIVLHPYMPNVSRRIREQCGLPELPLIPEIPIEFLPEGHKIGLVCCISFHNLFVIIRKKFYLESWQSFSSRFQKISENSVDKNFSESKILNLSNIFIDGDDTIDIGRLDLRVGRILKAEKHPDADALYVEQIDVGEEKPRTVISGLVRFVPVEMMQNRLVICLCNLKPVKMRGIESQAMVMCASTVENVEILEVDSSSVPGQRILCRGFRYRPDSVLNPKKKIWETIAVDLFVDEDGYATYRNKRIVVEGIETPITAPTLRKVPIK</sequence>
<evidence type="ECO:0000256" key="13">
    <source>
        <dbReference type="ARBA" id="ARBA00030904"/>
    </source>
</evidence>
<dbReference type="NCBIfam" id="TIGR00398">
    <property type="entry name" value="metG"/>
    <property type="match status" value="1"/>
</dbReference>
<dbReference type="PANTHER" id="PTHR45765">
    <property type="entry name" value="METHIONINE--TRNA LIGASE"/>
    <property type="match status" value="1"/>
</dbReference>
<dbReference type="PANTHER" id="PTHR45765:SF1">
    <property type="entry name" value="METHIONINE--TRNA LIGASE, CYTOPLASMIC"/>
    <property type="match status" value="1"/>
</dbReference>
<evidence type="ECO:0000256" key="4">
    <source>
        <dbReference type="ARBA" id="ARBA00018335"/>
    </source>
</evidence>
<evidence type="ECO:0000256" key="15">
    <source>
        <dbReference type="PROSITE-ProRule" id="PRU00209"/>
    </source>
</evidence>
<comment type="catalytic activity">
    <reaction evidence="14">
        <text>tRNA(Met) + L-methionine + ATP = L-methionyl-tRNA(Met) + AMP + diphosphate</text>
        <dbReference type="Rhea" id="RHEA:13481"/>
        <dbReference type="Rhea" id="RHEA-COMP:9667"/>
        <dbReference type="Rhea" id="RHEA-COMP:9698"/>
        <dbReference type="ChEBI" id="CHEBI:30616"/>
        <dbReference type="ChEBI" id="CHEBI:33019"/>
        <dbReference type="ChEBI" id="CHEBI:57844"/>
        <dbReference type="ChEBI" id="CHEBI:78442"/>
        <dbReference type="ChEBI" id="CHEBI:78530"/>
        <dbReference type="ChEBI" id="CHEBI:456215"/>
        <dbReference type="EC" id="6.1.1.10"/>
    </reaction>
</comment>
<keyword evidence="11 16" id="KW-0648">Protein biosynthesis</keyword>
<comment type="similarity">
    <text evidence="2 16">Belongs to the class-I aminoacyl-tRNA synthetase family.</text>
</comment>
<dbReference type="InterPro" id="IPR002547">
    <property type="entry name" value="tRNA-bd_dom"/>
</dbReference>
<dbReference type="InterPro" id="IPR014758">
    <property type="entry name" value="Met-tRNA_synth"/>
</dbReference>
<dbReference type="FunFam" id="2.20.28.20:FF:000001">
    <property type="entry name" value="Methionine--tRNA ligase"/>
    <property type="match status" value="1"/>
</dbReference>
<dbReference type="AlphaFoldDB" id="A0A0N4UJ32"/>
<dbReference type="EC" id="6.1.1.10" evidence="3"/>
<dbReference type="InterPro" id="IPR029038">
    <property type="entry name" value="MetRS_Zn"/>
</dbReference>
<protein>
    <recommendedName>
        <fullName evidence="4">Methionine--tRNA ligase, cytoplasmic</fullName>
        <ecNumber evidence="3">6.1.1.10</ecNumber>
    </recommendedName>
    <alternativeName>
        <fullName evidence="13">Methionyl-tRNA synthetase</fullName>
    </alternativeName>
</protein>
<dbReference type="CDD" id="cd07957">
    <property type="entry name" value="Anticodon_Ia_Met"/>
    <property type="match status" value="1"/>
</dbReference>
<dbReference type="InterPro" id="IPR023458">
    <property type="entry name" value="Met-tRNA_ligase_1"/>
</dbReference>
<organism evidence="18 19">
    <name type="scientific">Dracunculus medinensis</name>
    <name type="common">Guinea worm</name>
    <dbReference type="NCBI Taxonomy" id="318479"/>
    <lineage>
        <taxon>Eukaryota</taxon>
        <taxon>Metazoa</taxon>
        <taxon>Ecdysozoa</taxon>
        <taxon>Nematoda</taxon>
        <taxon>Chromadorea</taxon>
        <taxon>Rhabditida</taxon>
        <taxon>Spirurina</taxon>
        <taxon>Dracunculoidea</taxon>
        <taxon>Dracunculidae</taxon>
        <taxon>Dracunculus</taxon>
    </lineage>
</organism>
<keyword evidence="10 15" id="KW-0694">RNA-binding</keyword>
<accession>A0A0N4UJ32</accession>
<dbReference type="SUPFAM" id="SSF47323">
    <property type="entry name" value="Anticodon-binding domain of a subclass of class I aminoacyl-tRNA synthetases"/>
    <property type="match status" value="1"/>
</dbReference>
<evidence type="ECO:0000313" key="19">
    <source>
        <dbReference type="WBParaSite" id="DME_0000764501-mRNA-1"/>
    </source>
</evidence>
<evidence type="ECO:0000256" key="12">
    <source>
        <dbReference type="ARBA" id="ARBA00023146"/>
    </source>
</evidence>
<dbReference type="GO" id="GO:0005829">
    <property type="term" value="C:cytosol"/>
    <property type="evidence" value="ECO:0007669"/>
    <property type="project" value="TreeGrafter"/>
</dbReference>
<dbReference type="InterPro" id="IPR041872">
    <property type="entry name" value="Anticodon_Met"/>
</dbReference>
<dbReference type="PROSITE" id="PS50886">
    <property type="entry name" value="TRBD"/>
    <property type="match status" value="1"/>
</dbReference>
<dbReference type="InterPro" id="IPR033911">
    <property type="entry name" value="MetRS_core"/>
</dbReference>
<keyword evidence="8 16" id="KW-0547">Nucleotide-binding</keyword>
<keyword evidence="6 15" id="KW-0820">tRNA-binding</keyword>
<dbReference type="GO" id="GO:0006431">
    <property type="term" value="P:methionyl-tRNA aminoacylation"/>
    <property type="evidence" value="ECO:0007669"/>
    <property type="project" value="InterPro"/>
</dbReference>
<evidence type="ECO:0000259" key="17">
    <source>
        <dbReference type="PROSITE" id="PS50886"/>
    </source>
</evidence>
<comment type="subcellular location">
    <subcellularLocation>
        <location evidence="1">Cytoplasm</location>
    </subcellularLocation>
</comment>
<dbReference type="GO" id="GO:0017101">
    <property type="term" value="C:aminoacyl-tRNA synthetase multienzyme complex"/>
    <property type="evidence" value="ECO:0007669"/>
    <property type="project" value="TreeGrafter"/>
</dbReference>
<evidence type="ECO:0000256" key="10">
    <source>
        <dbReference type="ARBA" id="ARBA00022884"/>
    </source>
</evidence>
<keyword evidence="9 16" id="KW-0067">ATP-binding</keyword>
<dbReference type="GO" id="GO:0000049">
    <property type="term" value="F:tRNA binding"/>
    <property type="evidence" value="ECO:0007669"/>
    <property type="project" value="UniProtKB-UniRule"/>
</dbReference>
<dbReference type="InterPro" id="IPR009080">
    <property type="entry name" value="tRNAsynth_Ia_anticodon-bd"/>
</dbReference>
<keyword evidence="7 16" id="KW-0436">Ligase</keyword>
<evidence type="ECO:0000256" key="14">
    <source>
        <dbReference type="ARBA" id="ARBA00047364"/>
    </source>
</evidence>
<dbReference type="PROSITE" id="PS00178">
    <property type="entry name" value="AA_TRNA_LIGASE_I"/>
    <property type="match status" value="1"/>
</dbReference>
<dbReference type="Pfam" id="PF19303">
    <property type="entry name" value="Anticodon_3"/>
    <property type="match status" value="1"/>
</dbReference>
<dbReference type="PRINTS" id="PR01041">
    <property type="entry name" value="TRNASYNTHMET"/>
</dbReference>
<evidence type="ECO:0000256" key="6">
    <source>
        <dbReference type="ARBA" id="ARBA00022555"/>
    </source>
</evidence>
<evidence type="ECO:0000256" key="2">
    <source>
        <dbReference type="ARBA" id="ARBA00005594"/>
    </source>
</evidence>
<keyword evidence="5" id="KW-0963">Cytoplasm</keyword>
<dbReference type="InterPro" id="IPR015413">
    <property type="entry name" value="Methionyl/Leucyl_tRNA_Synth"/>
</dbReference>
<dbReference type="Pfam" id="PF01588">
    <property type="entry name" value="tRNA_bind"/>
    <property type="match status" value="1"/>
</dbReference>
<dbReference type="Gene3D" id="2.40.50.140">
    <property type="entry name" value="Nucleic acid-binding proteins"/>
    <property type="match status" value="1"/>
</dbReference>
<evidence type="ECO:0000256" key="1">
    <source>
        <dbReference type="ARBA" id="ARBA00004496"/>
    </source>
</evidence>
<dbReference type="Proteomes" id="UP000038040">
    <property type="component" value="Unplaced"/>
</dbReference>
<dbReference type="InterPro" id="IPR014729">
    <property type="entry name" value="Rossmann-like_a/b/a_fold"/>
</dbReference>
<feature type="domain" description="TRNA-binding" evidence="17">
    <location>
        <begin position="626"/>
        <end position="727"/>
    </location>
</feature>
<proteinExistence type="inferred from homology"/>
<dbReference type="Gene3D" id="1.10.730.10">
    <property type="entry name" value="Isoleucyl-tRNA Synthetase, Domain 1"/>
    <property type="match status" value="1"/>
</dbReference>
<evidence type="ECO:0000256" key="8">
    <source>
        <dbReference type="ARBA" id="ARBA00022741"/>
    </source>
</evidence>
<keyword evidence="12 16" id="KW-0030">Aminoacyl-tRNA synthetase</keyword>
<dbReference type="SUPFAM" id="SSF57770">
    <property type="entry name" value="Methionyl-tRNA synthetase (MetRS), Zn-domain"/>
    <property type="match status" value="1"/>
</dbReference>
<name>A0A0N4UJ32_DRAME</name>
<dbReference type="GO" id="GO:0004825">
    <property type="term" value="F:methionine-tRNA ligase activity"/>
    <property type="evidence" value="ECO:0007669"/>
    <property type="project" value="UniProtKB-EC"/>
</dbReference>
<evidence type="ECO:0000256" key="7">
    <source>
        <dbReference type="ARBA" id="ARBA00022598"/>
    </source>
</evidence>
<evidence type="ECO:0000256" key="9">
    <source>
        <dbReference type="ARBA" id="ARBA00022840"/>
    </source>
</evidence>
<dbReference type="Gene3D" id="3.40.50.620">
    <property type="entry name" value="HUPs"/>
    <property type="match status" value="1"/>
</dbReference>
<dbReference type="NCBIfam" id="NF001100">
    <property type="entry name" value="PRK00133.1"/>
    <property type="match status" value="1"/>
</dbReference>
<dbReference type="SUPFAM" id="SSF50249">
    <property type="entry name" value="Nucleic acid-binding proteins"/>
    <property type="match status" value="1"/>
</dbReference>
<evidence type="ECO:0000313" key="18">
    <source>
        <dbReference type="Proteomes" id="UP000038040"/>
    </source>
</evidence>
<dbReference type="SUPFAM" id="SSF52374">
    <property type="entry name" value="Nucleotidylyl transferase"/>
    <property type="match status" value="1"/>
</dbReference>
<dbReference type="InterPro" id="IPR001412">
    <property type="entry name" value="aa-tRNA-synth_I_CS"/>
</dbReference>
<dbReference type="Pfam" id="PF09334">
    <property type="entry name" value="tRNA-synt_1g"/>
    <property type="match status" value="1"/>
</dbReference>
<dbReference type="CDD" id="cd00814">
    <property type="entry name" value="MetRS_core"/>
    <property type="match status" value="1"/>
</dbReference>
<evidence type="ECO:0000256" key="16">
    <source>
        <dbReference type="RuleBase" id="RU363039"/>
    </source>
</evidence>
<dbReference type="CDD" id="cd02799">
    <property type="entry name" value="tRNA_bind_EMAP-II_like"/>
    <property type="match status" value="1"/>
</dbReference>
<evidence type="ECO:0000256" key="5">
    <source>
        <dbReference type="ARBA" id="ARBA00022490"/>
    </source>
</evidence>
<reference evidence="19" key="1">
    <citation type="submission" date="2016-04" db="UniProtKB">
        <authorList>
            <consortium name="WormBaseParasite"/>
        </authorList>
    </citation>
    <scope>IDENTIFICATION</scope>
</reference>
<dbReference type="FunFam" id="2.40.50.140:FF:000047">
    <property type="entry name" value="tyrosine--tRNA ligase, cytoplasmic isoform X2"/>
    <property type="match status" value="1"/>
</dbReference>
<dbReference type="InterPro" id="IPR012340">
    <property type="entry name" value="NA-bd_OB-fold"/>
</dbReference>
<dbReference type="GO" id="GO:0005524">
    <property type="term" value="F:ATP binding"/>
    <property type="evidence" value="ECO:0007669"/>
    <property type="project" value="UniProtKB-KW"/>
</dbReference>
<evidence type="ECO:0000256" key="11">
    <source>
        <dbReference type="ARBA" id="ARBA00022917"/>
    </source>
</evidence>
<dbReference type="WBParaSite" id="DME_0000764501-mRNA-1">
    <property type="protein sequence ID" value="DME_0000764501-mRNA-1"/>
    <property type="gene ID" value="DME_0000764501"/>
</dbReference>
<dbReference type="Gene3D" id="2.20.28.20">
    <property type="entry name" value="Methionyl-tRNA synthetase, Zn-domain"/>
    <property type="match status" value="1"/>
</dbReference>